<dbReference type="AlphaFoldDB" id="A0A090VEP4"/>
<organism evidence="2 3">
    <name type="scientific">Algibacter lectus</name>
    <dbReference type="NCBI Taxonomy" id="221126"/>
    <lineage>
        <taxon>Bacteria</taxon>
        <taxon>Pseudomonadati</taxon>
        <taxon>Bacteroidota</taxon>
        <taxon>Flavobacteriia</taxon>
        <taxon>Flavobacteriales</taxon>
        <taxon>Flavobacteriaceae</taxon>
        <taxon>Algibacter</taxon>
    </lineage>
</organism>
<feature type="transmembrane region" description="Helical" evidence="1">
    <location>
        <begin position="52"/>
        <end position="68"/>
    </location>
</feature>
<dbReference type="EMBL" id="BBNQ01000010">
    <property type="protein sequence ID" value="GAL63241.1"/>
    <property type="molecule type" value="Genomic_DNA"/>
</dbReference>
<reference evidence="2 3" key="1">
    <citation type="journal article" date="2014" name="Genome Announc.">
        <title>Draft Genome Sequences of Marine Flavobacterium Algibacter lectus Strains SS8 and NR4.</title>
        <authorList>
            <person name="Takatani N."/>
            <person name="Nakanishi M."/>
            <person name="Meirelles P."/>
            <person name="Mino S."/>
            <person name="Suda W."/>
            <person name="Oshima K."/>
            <person name="Hattori M."/>
            <person name="Ohkuma M."/>
            <person name="Hosokawa M."/>
            <person name="Miyashita K."/>
            <person name="Thompson F.L."/>
            <person name="Niwa A."/>
            <person name="Sawabe T."/>
            <person name="Sawabe T."/>
        </authorList>
    </citation>
    <scope>NUCLEOTIDE SEQUENCE [LARGE SCALE GENOMIC DNA]</scope>
    <source>
        <strain evidence="2 3">JCM 19300</strain>
    </source>
</reference>
<comment type="caution">
    <text evidence="2">The sequence shown here is derived from an EMBL/GenBank/DDBJ whole genome shotgun (WGS) entry which is preliminary data.</text>
</comment>
<gene>
    <name evidence="2" type="ORF">JCM19300_1263</name>
</gene>
<keyword evidence="1" id="KW-0812">Transmembrane</keyword>
<dbReference type="Proteomes" id="UP000029644">
    <property type="component" value="Unassembled WGS sequence"/>
</dbReference>
<evidence type="ECO:0008006" key="4">
    <source>
        <dbReference type="Google" id="ProtNLM"/>
    </source>
</evidence>
<sequence>MVAVLSLLLSIIFLVLAVIHFNWFSGGTFGFEASLPTKENGERVLNPKKKDSAIVGFALLAFCCFYFYKSGVATVYLPNWVMQYTGWIIALLFFIRAIGDFKYVGFFKSVKQTTFGTMDTTYYAPLCLVISSVGIIIEILN</sequence>
<keyword evidence="1" id="KW-0472">Membrane</keyword>
<evidence type="ECO:0000313" key="2">
    <source>
        <dbReference type="EMBL" id="GAL63241.1"/>
    </source>
</evidence>
<protein>
    <recommendedName>
        <fullName evidence="4">DUF3995 domain-containing protein</fullName>
    </recommendedName>
</protein>
<feature type="transmembrane region" description="Helical" evidence="1">
    <location>
        <begin position="120"/>
        <end position="140"/>
    </location>
</feature>
<accession>A0A090VEP4</accession>
<keyword evidence="1" id="KW-1133">Transmembrane helix</keyword>
<dbReference type="InterPro" id="IPR025058">
    <property type="entry name" value="DUF3995"/>
</dbReference>
<evidence type="ECO:0000256" key="1">
    <source>
        <dbReference type="SAM" id="Phobius"/>
    </source>
</evidence>
<evidence type="ECO:0000313" key="3">
    <source>
        <dbReference type="Proteomes" id="UP000029644"/>
    </source>
</evidence>
<feature type="transmembrane region" description="Helical" evidence="1">
    <location>
        <begin position="6"/>
        <end position="31"/>
    </location>
</feature>
<dbReference type="RefSeq" id="WP_042505042.1">
    <property type="nucleotide sequence ID" value="NZ_BBNQ01000010.1"/>
</dbReference>
<proteinExistence type="predicted"/>
<name>A0A090VEP4_9FLAO</name>
<feature type="transmembrane region" description="Helical" evidence="1">
    <location>
        <begin position="80"/>
        <end position="99"/>
    </location>
</feature>
<dbReference type="OrthoDB" id="8590912at2"/>
<dbReference type="Pfam" id="PF13160">
    <property type="entry name" value="DUF3995"/>
    <property type="match status" value="1"/>
</dbReference>